<dbReference type="SUPFAM" id="SSF55347">
    <property type="entry name" value="Glyceraldehyde-3-phosphate dehydrogenase-like, C-terminal domain"/>
    <property type="match status" value="1"/>
</dbReference>
<name>A0A1S1Q448_9ACTN</name>
<dbReference type="PANTHER" id="PTHR43708">
    <property type="entry name" value="CONSERVED EXPRESSED OXIDOREDUCTASE (EUROFUNG)"/>
    <property type="match status" value="1"/>
</dbReference>
<dbReference type="Pfam" id="PF01408">
    <property type="entry name" value="GFO_IDH_MocA"/>
    <property type="match status" value="1"/>
</dbReference>
<dbReference type="OrthoDB" id="256869at2"/>
<dbReference type="PANTHER" id="PTHR43708:SF5">
    <property type="entry name" value="CONSERVED EXPRESSED OXIDOREDUCTASE (EUROFUNG)-RELATED"/>
    <property type="match status" value="1"/>
</dbReference>
<protein>
    <submittedName>
        <fullName evidence="6">Oxidoreductase</fullName>
    </submittedName>
</protein>
<evidence type="ECO:0000259" key="4">
    <source>
        <dbReference type="Pfam" id="PF01408"/>
    </source>
</evidence>
<dbReference type="InterPro" id="IPR036291">
    <property type="entry name" value="NAD(P)-bd_dom_sf"/>
</dbReference>
<keyword evidence="2" id="KW-0560">Oxidoreductase</keyword>
<dbReference type="SUPFAM" id="SSF51735">
    <property type="entry name" value="NAD(P)-binding Rossmann-fold domains"/>
    <property type="match status" value="1"/>
</dbReference>
<dbReference type="InterPro" id="IPR000683">
    <property type="entry name" value="Gfo/Idh/MocA-like_OxRdtase_N"/>
</dbReference>
<dbReference type="Proteomes" id="UP000179769">
    <property type="component" value="Unassembled WGS sequence"/>
</dbReference>
<gene>
    <name evidence="6" type="ORF">BBK14_03135</name>
</gene>
<accession>A0A1S1Q448</accession>
<dbReference type="EMBL" id="MAXA01000213">
    <property type="protein sequence ID" value="OHV28376.1"/>
    <property type="molecule type" value="Genomic_DNA"/>
</dbReference>
<feature type="compositionally biased region" description="Basic and acidic residues" evidence="3">
    <location>
        <begin position="271"/>
        <end position="285"/>
    </location>
</feature>
<dbReference type="Gene3D" id="3.30.360.10">
    <property type="entry name" value="Dihydrodipicolinate Reductase, domain 2"/>
    <property type="match status" value="1"/>
</dbReference>
<evidence type="ECO:0000256" key="1">
    <source>
        <dbReference type="ARBA" id="ARBA00010928"/>
    </source>
</evidence>
<dbReference type="InterPro" id="IPR055170">
    <property type="entry name" value="GFO_IDH_MocA-like_dom"/>
</dbReference>
<sequence>MSAPLTGALGAQLVPVQSRVTQPQLQPQPPQPPRPVRLAPPRPATGAVRVAVVGLGWAGRSIWLPRLRDHPRFAVAAAVDLDADARAAVAADGVDALLLASPDLLSPDEIDLAVVAVPNHLHSVVGGRLLAAGLPVFLEKPVCLSGAQAEELARAERAGGAVLLAGSAARCRADVRALYTLARACGTIRHVDLAWVRARGVPDAGGWFTDTTRAGGGALLDLGWHLLDTVAPLVGTADFTQVVGTVSADFVRSGAGGATWRHAGGPGPGSGRRETDRGRRGDVEDTARGFLVTERGVSVSLRASWASHEALDSTVIRVEGSAGTATLTCTFGFSPNRCDGSVLTYTRDGDTVRVPVPSEPVGAEYRRQLDELPDLLADPGARGRAVAEARRAVDAVERFYRSARPPGAAAGDHRSGRI</sequence>
<evidence type="ECO:0000313" key="7">
    <source>
        <dbReference type="Proteomes" id="UP000179769"/>
    </source>
</evidence>
<dbReference type="Gene3D" id="3.40.50.720">
    <property type="entry name" value="NAD(P)-binding Rossmann-like Domain"/>
    <property type="match status" value="1"/>
</dbReference>
<dbReference type="AlphaFoldDB" id="A0A1S1Q448"/>
<keyword evidence="7" id="KW-1185">Reference proteome</keyword>
<feature type="compositionally biased region" description="Pro residues" evidence="3">
    <location>
        <begin position="26"/>
        <end position="41"/>
    </location>
</feature>
<feature type="region of interest" description="Disordered" evidence="3">
    <location>
        <begin position="257"/>
        <end position="285"/>
    </location>
</feature>
<dbReference type="GO" id="GO:0016491">
    <property type="term" value="F:oxidoreductase activity"/>
    <property type="evidence" value="ECO:0007669"/>
    <property type="project" value="UniProtKB-KW"/>
</dbReference>
<evidence type="ECO:0000259" key="5">
    <source>
        <dbReference type="Pfam" id="PF22725"/>
    </source>
</evidence>
<dbReference type="Pfam" id="PF22725">
    <property type="entry name" value="GFO_IDH_MocA_C3"/>
    <property type="match status" value="1"/>
</dbReference>
<comment type="similarity">
    <text evidence="1">Belongs to the Gfo/Idh/MocA family.</text>
</comment>
<evidence type="ECO:0000313" key="6">
    <source>
        <dbReference type="EMBL" id="OHV28376.1"/>
    </source>
</evidence>
<dbReference type="InterPro" id="IPR051317">
    <property type="entry name" value="Gfo/Idh/MocA_oxidoreduct"/>
</dbReference>
<feature type="domain" description="GFO/IDH/MocA-like oxidoreductase" evidence="5">
    <location>
        <begin position="184"/>
        <end position="325"/>
    </location>
</feature>
<reference evidence="7" key="1">
    <citation type="submission" date="2016-07" db="EMBL/GenBank/DDBJ databases">
        <title>Frankia sp. NRRL B-16219 Genome sequencing.</title>
        <authorList>
            <person name="Ghodhbane-Gtari F."/>
            <person name="Swanson E."/>
            <person name="Gueddou A."/>
            <person name="Louati M."/>
            <person name="Nouioui I."/>
            <person name="Hezbri K."/>
            <person name="Abebe-Akele F."/>
            <person name="Simpson S."/>
            <person name="Morris K."/>
            <person name="Thomas K."/>
            <person name="Gtari M."/>
            <person name="Tisa L.S."/>
        </authorList>
    </citation>
    <scope>NUCLEOTIDE SEQUENCE [LARGE SCALE GENOMIC DNA]</scope>
    <source>
        <strain evidence="7">NRRL B-16219</strain>
    </source>
</reference>
<evidence type="ECO:0000256" key="2">
    <source>
        <dbReference type="ARBA" id="ARBA00023002"/>
    </source>
</evidence>
<feature type="region of interest" description="Disordered" evidence="3">
    <location>
        <begin position="19"/>
        <end position="41"/>
    </location>
</feature>
<feature type="domain" description="Gfo/Idh/MocA-like oxidoreductase N-terminal" evidence="4">
    <location>
        <begin position="48"/>
        <end position="165"/>
    </location>
</feature>
<comment type="caution">
    <text evidence="6">The sequence shown here is derived from an EMBL/GenBank/DDBJ whole genome shotgun (WGS) entry which is preliminary data.</text>
</comment>
<organism evidence="6 7">
    <name type="scientific">Parafrankia soli</name>
    <dbReference type="NCBI Taxonomy" id="2599596"/>
    <lineage>
        <taxon>Bacteria</taxon>
        <taxon>Bacillati</taxon>
        <taxon>Actinomycetota</taxon>
        <taxon>Actinomycetes</taxon>
        <taxon>Frankiales</taxon>
        <taxon>Frankiaceae</taxon>
        <taxon>Parafrankia</taxon>
    </lineage>
</organism>
<evidence type="ECO:0000256" key="3">
    <source>
        <dbReference type="SAM" id="MobiDB-lite"/>
    </source>
</evidence>
<proteinExistence type="inferred from homology"/>
<dbReference type="GO" id="GO:0000166">
    <property type="term" value="F:nucleotide binding"/>
    <property type="evidence" value="ECO:0007669"/>
    <property type="project" value="InterPro"/>
</dbReference>